<comment type="caution">
    <text evidence="2">The sequence shown here is derived from an EMBL/GenBank/DDBJ whole genome shotgun (WGS) entry which is preliminary data.</text>
</comment>
<gene>
    <name evidence="2" type="ORF">GCM10010305_20910</name>
</gene>
<dbReference type="Pfam" id="PF01966">
    <property type="entry name" value="HD"/>
    <property type="match status" value="1"/>
</dbReference>
<accession>A0A918SXU3</accession>
<keyword evidence="3" id="KW-1185">Reference proteome</keyword>
<sequence>MTATPSDLLSRALNACGEPPLRPLPAVVAELLRSLEAPPRLAAHLRLVHDVAAELVAWAEARYPELVWDRDAVLFGAATHDVGKVLHPGELSGPGSDHETAGRDLLLEHGFAPGLARFAADHARWGDTDAGIEDLLVSVADKVWKDKRVPDLEDGLVRELAGVSGREPWEEYLALDDLLTRIGADAARRLAFQVAFPVGA</sequence>
<dbReference type="AlphaFoldDB" id="A0A918SXU3"/>
<dbReference type="SUPFAM" id="SSF109604">
    <property type="entry name" value="HD-domain/PDEase-like"/>
    <property type="match status" value="1"/>
</dbReference>
<reference evidence="2" key="2">
    <citation type="submission" date="2020-09" db="EMBL/GenBank/DDBJ databases">
        <authorList>
            <person name="Sun Q."/>
            <person name="Ohkuma M."/>
        </authorList>
    </citation>
    <scope>NUCLEOTIDE SEQUENCE</scope>
    <source>
        <strain evidence="2">JCM 4518</strain>
    </source>
</reference>
<proteinExistence type="predicted"/>
<evidence type="ECO:0000259" key="1">
    <source>
        <dbReference type="Pfam" id="PF01966"/>
    </source>
</evidence>
<dbReference type="EMBL" id="BMUL01000004">
    <property type="protein sequence ID" value="GHA77677.1"/>
    <property type="molecule type" value="Genomic_DNA"/>
</dbReference>
<protein>
    <submittedName>
        <fullName evidence="2">Phosphohydrolase</fullName>
    </submittedName>
</protein>
<dbReference type="InterPro" id="IPR006674">
    <property type="entry name" value="HD_domain"/>
</dbReference>
<evidence type="ECO:0000313" key="2">
    <source>
        <dbReference type="EMBL" id="GHA77677.1"/>
    </source>
</evidence>
<name>A0A918SXU3_9ACTN</name>
<dbReference type="Proteomes" id="UP000644020">
    <property type="component" value="Unassembled WGS sequence"/>
</dbReference>
<feature type="domain" description="HD" evidence="1">
    <location>
        <begin position="67"/>
        <end position="143"/>
    </location>
</feature>
<evidence type="ECO:0000313" key="3">
    <source>
        <dbReference type="Proteomes" id="UP000644020"/>
    </source>
</evidence>
<reference evidence="2" key="1">
    <citation type="journal article" date="2014" name="Int. J. Syst. Evol. Microbiol.">
        <title>Complete genome sequence of Corynebacterium casei LMG S-19264T (=DSM 44701T), isolated from a smear-ripened cheese.</title>
        <authorList>
            <consortium name="US DOE Joint Genome Institute (JGI-PGF)"/>
            <person name="Walter F."/>
            <person name="Albersmeier A."/>
            <person name="Kalinowski J."/>
            <person name="Ruckert C."/>
        </authorList>
    </citation>
    <scope>NUCLEOTIDE SEQUENCE</scope>
    <source>
        <strain evidence="2">JCM 4518</strain>
    </source>
</reference>
<dbReference type="RefSeq" id="WP_189976294.1">
    <property type="nucleotide sequence ID" value="NZ_BMUL01000004.1"/>
</dbReference>
<organism evidence="2 3">
    <name type="scientific">Streptomyces termitum</name>
    <dbReference type="NCBI Taxonomy" id="67368"/>
    <lineage>
        <taxon>Bacteria</taxon>
        <taxon>Bacillati</taxon>
        <taxon>Actinomycetota</taxon>
        <taxon>Actinomycetes</taxon>
        <taxon>Kitasatosporales</taxon>
        <taxon>Streptomycetaceae</taxon>
        <taxon>Streptomyces</taxon>
    </lineage>
</organism>